<dbReference type="PANTHER" id="PTHR43439:SF2">
    <property type="entry name" value="ENZYME, PUTATIVE (JCVI)-RELATED"/>
    <property type="match status" value="1"/>
</dbReference>
<dbReference type="Gene3D" id="3.40.50.12780">
    <property type="entry name" value="N-terminal domain of ligase-like"/>
    <property type="match status" value="1"/>
</dbReference>
<dbReference type="Pfam" id="PF00501">
    <property type="entry name" value="AMP-binding"/>
    <property type="match status" value="1"/>
</dbReference>
<dbReference type="InterPro" id="IPR000873">
    <property type="entry name" value="AMP-dep_synth/lig_dom"/>
</dbReference>
<evidence type="ECO:0000313" key="4">
    <source>
        <dbReference type="EMBL" id="KAK7956523.1"/>
    </source>
</evidence>
<dbReference type="Proteomes" id="UP001391051">
    <property type="component" value="Unassembled WGS sequence"/>
</dbReference>
<dbReference type="RefSeq" id="XP_066701829.1">
    <property type="nucleotide sequence ID" value="XM_066841967.1"/>
</dbReference>
<evidence type="ECO:0000256" key="2">
    <source>
        <dbReference type="ARBA" id="ARBA00022553"/>
    </source>
</evidence>
<dbReference type="SUPFAM" id="SSF56801">
    <property type="entry name" value="Acetyl-CoA synthetase-like"/>
    <property type="match status" value="1"/>
</dbReference>
<dbReference type="Pfam" id="PF23562">
    <property type="entry name" value="AMP-binding_C_3"/>
    <property type="match status" value="1"/>
</dbReference>
<keyword evidence="5" id="KW-1185">Reference proteome</keyword>
<dbReference type="PANTHER" id="PTHR43439">
    <property type="entry name" value="PHENYLACETATE-COENZYME A LIGASE"/>
    <property type="match status" value="1"/>
</dbReference>
<accession>A0ABR1QIF9</accession>
<dbReference type="EMBL" id="JAQQWE010000004">
    <property type="protein sequence ID" value="KAK7956523.1"/>
    <property type="molecule type" value="Genomic_DNA"/>
</dbReference>
<dbReference type="InterPro" id="IPR051414">
    <property type="entry name" value="Adenylate-forming_Reductase"/>
</dbReference>
<keyword evidence="1" id="KW-0596">Phosphopantetheine</keyword>
<comment type="caution">
    <text evidence="4">The sequence shown here is derived from an EMBL/GenBank/DDBJ whole genome shotgun (WGS) entry which is preliminary data.</text>
</comment>
<sequence>MSELTLRYPETHPVFQRENASCCRLVHTRPDELAETVPEYVLFSYARTANPRDEFVEITARCFANAVNRASWYLSDELGKPEDFDSVAYYGTKKSECGIFLLASGVSAQVQPILDKRPMRTLTVPELDWFMNEAPVKQYPYTKAFGEARNDPCVVLHTTGSTGLPKPVVWKNAMLSTYEAWRTIPAIDGYLPPPEIYQTARRVYTSLPMFHTSGLNAAITWALSLGVTLVYGAAHVIPNADYVDEIHRYADVEGSMGAPSLYEDLCAHPKMLVHMRHLHYVVASGAPLSRAAGDQISKYSRVINNLGATETACLPRLCPSMADWQYFYWHPTHSGIQMREHVEGLYELVIVRDSKLEAFQGVFYAYPELDEWPMNDLYDRHPTTPFLWRYRGRKDHVIVFSNGEKVVPVLMEAALTSSPMVKGAMVVGHRRFQPLALLELADGQSPPAGEHERRHLIQELSPFIDEANAFAPAHAQLDHHHIFFAEPSRPIHYLGQGKIQRHMTFNMYKDDITAAYEVIEKKRVPSPHRFLSVYESINWLKLQLIEVAGKDLDPDDDLFKAGGGLAARDDALAGDRRHFRLLDLSTPYYPPACVLPCRRGVRPRL</sequence>
<keyword evidence="2" id="KW-0597">Phosphoprotein</keyword>
<dbReference type="GeneID" id="92075029"/>
<evidence type="ECO:0000256" key="1">
    <source>
        <dbReference type="ARBA" id="ARBA00022450"/>
    </source>
</evidence>
<protein>
    <recommendedName>
        <fullName evidence="3">AMP-dependent synthetase/ligase domain-containing protein</fullName>
    </recommendedName>
</protein>
<organism evidence="4 5">
    <name type="scientific">Apiospora aurea</name>
    <dbReference type="NCBI Taxonomy" id="335848"/>
    <lineage>
        <taxon>Eukaryota</taxon>
        <taxon>Fungi</taxon>
        <taxon>Dikarya</taxon>
        <taxon>Ascomycota</taxon>
        <taxon>Pezizomycotina</taxon>
        <taxon>Sordariomycetes</taxon>
        <taxon>Xylariomycetidae</taxon>
        <taxon>Amphisphaeriales</taxon>
        <taxon>Apiosporaceae</taxon>
        <taxon>Apiospora</taxon>
    </lineage>
</organism>
<name>A0ABR1QIF9_9PEZI</name>
<reference evidence="4 5" key="1">
    <citation type="submission" date="2023-01" db="EMBL/GenBank/DDBJ databases">
        <title>Analysis of 21 Apiospora genomes using comparative genomics revels a genus with tremendous synthesis potential of carbohydrate active enzymes and secondary metabolites.</title>
        <authorList>
            <person name="Sorensen T."/>
        </authorList>
    </citation>
    <scope>NUCLEOTIDE SEQUENCE [LARGE SCALE GENOMIC DNA]</scope>
    <source>
        <strain evidence="4 5">CBS 24483</strain>
    </source>
</reference>
<gene>
    <name evidence="4" type="ORF">PG986_005745</name>
</gene>
<evidence type="ECO:0000313" key="5">
    <source>
        <dbReference type="Proteomes" id="UP001391051"/>
    </source>
</evidence>
<dbReference type="InterPro" id="IPR020845">
    <property type="entry name" value="AMP-binding_CS"/>
</dbReference>
<dbReference type="PROSITE" id="PS00455">
    <property type="entry name" value="AMP_BINDING"/>
    <property type="match status" value="1"/>
</dbReference>
<evidence type="ECO:0000259" key="3">
    <source>
        <dbReference type="Pfam" id="PF00501"/>
    </source>
</evidence>
<dbReference type="InterPro" id="IPR042099">
    <property type="entry name" value="ANL_N_sf"/>
</dbReference>
<proteinExistence type="predicted"/>
<feature type="domain" description="AMP-dependent synthetase/ligase" evidence="3">
    <location>
        <begin position="129"/>
        <end position="314"/>
    </location>
</feature>